<comment type="caution">
    <text evidence="1">The sequence shown here is derived from an EMBL/GenBank/DDBJ whole genome shotgun (WGS) entry which is preliminary data.</text>
</comment>
<keyword evidence="2" id="KW-1185">Reference proteome</keyword>
<evidence type="ECO:0000313" key="1">
    <source>
        <dbReference type="EMBL" id="KAK9870022.1"/>
    </source>
</evidence>
<sequence length="106" mass="12220">MNVYDALKAHHNSLKISHHQMLSFKGIYQAHCEAFPSFPQLINGREALRSEIKNPTLGNYISKRLQFVKENVSTETQRDQGQDLPLHRLARKCSHKLPTRTSHESI</sequence>
<dbReference type="AlphaFoldDB" id="A0AAW1TNW0"/>
<accession>A0AAW1TNW0</accession>
<gene>
    <name evidence="1" type="ORF">WA026_006118</name>
</gene>
<organism evidence="1 2">
    <name type="scientific">Henosepilachna vigintioctopunctata</name>
    <dbReference type="NCBI Taxonomy" id="420089"/>
    <lineage>
        <taxon>Eukaryota</taxon>
        <taxon>Metazoa</taxon>
        <taxon>Ecdysozoa</taxon>
        <taxon>Arthropoda</taxon>
        <taxon>Hexapoda</taxon>
        <taxon>Insecta</taxon>
        <taxon>Pterygota</taxon>
        <taxon>Neoptera</taxon>
        <taxon>Endopterygota</taxon>
        <taxon>Coleoptera</taxon>
        <taxon>Polyphaga</taxon>
        <taxon>Cucujiformia</taxon>
        <taxon>Coccinelloidea</taxon>
        <taxon>Coccinellidae</taxon>
        <taxon>Epilachninae</taxon>
        <taxon>Epilachnini</taxon>
        <taxon>Henosepilachna</taxon>
    </lineage>
</organism>
<dbReference type="Proteomes" id="UP001431783">
    <property type="component" value="Unassembled WGS sequence"/>
</dbReference>
<protein>
    <submittedName>
        <fullName evidence="1">Uncharacterized protein</fullName>
    </submittedName>
</protein>
<dbReference type="EMBL" id="JARQZJ010000002">
    <property type="protein sequence ID" value="KAK9870022.1"/>
    <property type="molecule type" value="Genomic_DNA"/>
</dbReference>
<proteinExistence type="predicted"/>
<reference evidence="1 2" key="1">
    <citation type="submission" date="2023-03" db="EMBL/GenBank/DDBJ databases">
        <title>Genome insight into feeding habits of ladybird beetles.</title>
        <authorList>
            <person name="Li H.-S."/>
            <person name="Huang Y.-H."/>
            <person name="Pang H."/>
        </authorList>
    </citation>
    <scope>NUCLEOTIDE SEQUENCE [LARGE SCALE GENOMIC DNA]</scope>
    <source>
        <strain evidence="1">SYSU_2023b</strain>
        <tissue evidence="1">Whole body</tissue>
    </source>
</reference>
<evidence type="ECO:0000313" key="2">
    <source>
        <dbReference type="Proteomes" id="UP001431783"/>
    </source>
</evidence>
<name>A0AAW1TNW0_9CUCU</name>